<dbReference type="AlphaFoldDB" id="A0A561PAZ6"/>
<comment type="caution">
    <text evidence="2">The sequence shown here is derived from an EMBL/GenBank/DDBJ whole genome shotgun (WGS) entry which is preliminary data.</text>
</comment>
<evidence type="ECO:0000313" key="2">
    <source>
        <dbReference type="EMBL" id="TWF35314.1"/>
    </source>
</evidence>
<gene>
    <name evidence="2" type="ORF">FHW36_109103</name>
</gene>
<feature type="signal peptide" evidence="1">
    <location>
        <begin position="1"/>
        <end position="25"/>
    </location>
</feature>
<protein>
    <submittedName>
        <fullName evidence="2">Uncharacterized protein</fullName>
    </submittedName>
</protein>
<proteinExistence type="predicted"/>
<sequence length="183" mass="20284">MLIFIHMLRNVLFATVLMWCVAAKAQTDPSFGAMNRTESASKLTQQASDTNHVYKKWFVTKYAGVSTGFVAFKGGSGSFLSVPLSWQINRQLTNNLFAFGSISATPSIFRYNSIPYQPVDKSNGMMQPNHFAAYPDAKIGVMYISNDRTFSISGSVGVSRGSYYGYSPFYAPMYAPVQGNMQR</sequence>
<keyword evidence="1" id="KW-0732">Signal</keyword>
<dbReference type="Proteomes" id="UP000320811">
    <property type="component" value="Unassembled WGS sequence"/>
</dbReference>
<feature type="chain" id="PRO_5022184285" evidence="1">
    <location>
        <begin position="26"/>
        <end position="183"/>
    </location>
</feature>
<accession>A0A561PAZ6</accession>
<keyword evidence="3" id="KW-1185">Reference proteome</keyword>
<evidence type="ECO:0000256" key="1">
    <source>
        <dbReference type="SAM" id="SignalP"/>
    </source>
</evidence>
<evidence type="ECO:0000313" key="3">
    <source>
        <dbReference type="Proteomes" id="UP000320811"/>
    </source>
</evidence>
<reference evidence="2 3" key="1">
    <citation type="submission" date="2019-06" db="EMBL/GenBank/DDBJ databases">
        <title>Sorghum-associated microbial communities from plants grown in Nebraska, USA.</title>
        <authorList>
            <person name="Schachtman D."/>
        </authorList>
    </citation>
    <scope>NUCLEOTIDE SEQUENCE [LARGE SCALE GENOMIC DNA]</scope>
    <source>
        <strain evidence="2 3">1209</strain>
    </source>
</reference>
<name>A0A561PAZ6_9BACT</name>
<organism evidence="2 3">
    <name type="scientific">Chitinophaga polysaccharea</name>
    <dbReference type="NCBI Taxonomy" id="1293035"/>
    <lineage>
        <taxon>Bacteria</taxon>
        <taxon>Pseudomonadati</taxon>
        <taxon>Bacteroidota</taxon>
        <taxon>Chitinophagia</taxon>
        <taxon>Chitinophagales</taxon>
        <taxon>Chitinophagaceae</taxon>
        <taxon>Chitinophaga</taxon>
    </lineage>
</organism>
<dbReference type="EMBL" id="VIWO01000009">
    <property type="protein sequence ID" value="TWF35314.1"/>
    <property type="molecule type" value="Genomic_DNA"/>
</dbReference>